<dbReference type="Gene3D" id="3.30.1360.120">
    <property type="entry name" value="Probable tRNA modification gtpase trme, domain 1"/>
    <property type="match status" value="1"/>
</dbReference>
<accession>A0A221K2V5</accession>
<keyword evidence="3" id="KW-1185">Reference proteome</keyword>
<organism evidence="2 3">
    <name type="scientific">Pseudosulfitobacter pseudonitzschiae</name>
    <dbReference type="NCBI Taxonomy" id="1402135"/>
    <lineage>
        <taxon>Bacteria</taxon>
        <taxon>Pseudomonadati</taxon>
        <taxon>Pseudomonadota</taxon>
        <taxon>Alphaproteobacteria</taxon>
        <taxon>Rhodobacterales</taxon>
        <taxon>Roseobacteraceae</taxon>
        <taxon>Pseudosulfitobacter</taxon>
    </lineage>
</organism>
<dbReference type="AlphaFoldDB" id="A0A221K2V5"/>
<evidence type="ECO:0000313" key="3">
    <source>
        <dbReference type="Proteomes" id="UP000199754"/>
    </source>
</evidence>
<sequence length="182" mass="18990">MADALTLSETTPCYGLLPKTIGTCTLTETGLGRLTSIAPYKQVAISDALKTAHGMVFPAPNRATGKDGARAIWFGRDMALLAGPAPDAALADHAALTDQSDAWTCVTLSGADAPAVLARLVPVDFSAAQFKLGHTARTQLGHMNASITRTGADSFLILVFRSMAATLVHDLVTAMESLAARH</sequence>
<reference evidence="2 3" key="1">
    <citation type="submission" date="2017-07" db="EMBL/GenBank/DDBJ databases">
        <title>Genome Sequence of Sulfitobacter pseudonitzschiae Strain SMR1 Isolated from a culture of the Diatom Skeletonema marinoi.</title>
        <authorList>
            <person name="Topel M."/>
            <person name="Pinder M.I.M."/>
            <person name="Johansson O.N."/>
            <person name="Kourtchenko O."/>
            <person name="Godhe A."/>
            <person name="Clarke A.K."/>
        </authorList>
    </citation>
    <scope>NUCLEOTIDE SEQUENCE [LARGE SCALE GENOMIC DNA]</scope>
    <source>
        <strain evidence="2 3">SMR1</strain>
    </source>
</reference>
<dbReference type="Proteomes" id="UP000199754">
    <property type="component" value="Chromosome"/>
</dbReference>
<evidence type="ECO:0000259" key="1">
    <source>
        <dbReference type="Pfam" id="PF01571"/>
    </source>
</evidence>
<dbReference type="SUPFAM" id="SSF103025">
    <property type="entry name" value="Folate-binding domain"/>
    <property type="match status" value="1"/>
</dbReference>
<dbReference type="Pfam" id="PF01571">
    <property type="entry name" value="GCV_T"/>
    <property type="match status" value="1"/>
</dbReference>
<name>A0A221K2V5_9RHOB</name>
<dbReference type="InterPro" id="IPR006222">
    <property type="entry name" value="GCVT_N"/>
</dbReference>
<dbReference type="InterPro" id="IPR027266">
    <property type="entry name" value="TrmE/GcvT-like"/>
</dbReference>
<dbReference type="KEGG" id="spse:SULPSESMR1_02534"/>
<dbReference type="EMBL" id="CP022415">
    <property type="protein sequence ID" value="ASM73331.1"/>
    <property type="molecule type" value="Genomic_DNA"/>
</dbReference>
<dbReference type="STRING" id="1402135.SAMN05444149_103329"/>
<evidence type="ECO:0000313" key="2">
    <source>
        <dbReference type="EMBL" id="ASM73331.1"/>
    </source>
</evidence>
<dbReference type="RefSeq" id="WP_089421126.1">
    <property type="nucleotide sequence ID" value="NZ_CP022415.1"/>
</dbReference>
<proteinExistence type="predicted"/>
<gene>
    <name evidence="2" type="ORF">SULPSESMR1_02534</name>
</gene>
<feature type="domain" description="GCVT N-terminal" evidence="1">
    <location>
        <begin position="92"/>
        <end position="178"/>
    </location>
</feature>
<protein>
    <submittedName>
        <fullName evidence="2">Sarcosine oxidase, gamma subunit family</fullName>
    </submittedName>
</protein>
<dbReference type="OrthoDB" id="7350722at2"/>